<dbReference type="EnsemblPlants" id="KRH73698">
    <property type="protein sequence ID" value="KRH73698"/>
    <property type="gene ID" value="GLYMA_02G288100"/>
</dbReference>
<proteinExistence type="predicted"/>
<dbReference type="EMBL" id="CM000835">
    <property type="protein sequence ID" value="KRH73698.1"/>
    <property type="molecule type" value="Genomic_DNA"/>
</dbReference>
<dbReference type="AlphaFoldDB" id="A0A0R0L824"/>
<accession>A0A0R0L824</accession>
<keyword evidence="4" id="KW-1185">Reference proteome</keyword>
<organism evidence="2">
    <name type="scientific">Glycine max</name>
    <name type="common">Soybean</name>
    <name type="synonym">Glycine hispida</name>
    <dbReference type="NCBI Taxonomy" id="3847"/>
    <lineage>
        <taxon>Eukaryota</taxon>
        <taxon>Viridiplantae</taxon>
        <taxon>Streptophyta</taxon>
        <taxon>Embryophyta</taxon>
        <taxon>Tracheophyta</taxon>
        <taxon>Spermatophyta</taxon>
        <taxon>Magnoliopsida</taxon>
        <taxon>eudicotyledons</taxon>
        <taxon>Gunneridae</taxon>
        <taxon>Pentapetalae</taxon>
        <taxon>rosids</taxon>
        <taxon>fabids</taxon>
        <taxon>Fabales</taxon>
        <taxon>Fabaceae</taxon>
        <taxon>Papilionoideae</taxon>
        <taxon>50 kb inversion clade</taxon>
        <taxon>NPAAA clade</taxon>
        <taxon>indigoferoid/millettioid clade</taxon>
        <taxon>Phaseoleae</taxon>
        <taxon>Glycine</taxon>
        <taxon>Glycine subgen. Soja</taxon>
    </lineage>
</organism>
<evidence type="ECO:0000256" key="1">
    <source>
        <dbReference type="SAM" id="Phobius"/>
    </source>
</evidence>
<keyword evidence="1" id="KW-0812">Transmembrane</keyword>
<reference evidence="2 3" key="1">
    <citation type="journal article" date="2010" name="Nature">
        <title>Genome sequence of the palaeopolyploid soybean.</title>
        <authorList>
            <person name="Schmutz J."/>
            <person name="Cannon S.B."/>
            <person name="Schlueter J."/>
            <person name="Ma J."/>
            <person name="Mitros T."/>
            <person name="Nelson W."/>
            <person name="Hyten D.L."/>
            <person name="Song Q."/>
            <person name="Thelen J.J."/>
            <person name="Cheng J."/>
            <person name="Xu D."/>
            <person name="Hellsten U."/>
            <person name="May G.D."/>
            <person name="Yu Y."/>
            <person name="Sakurai T."/>
            <person name="Umezawa T."/>
            <person name="Bhattacharyya M.K."/>
            <person name="Sandhu D."/>
            <person name="Valliyodan B."/>
            <person name="Lindquist E."/>
            <person name="Peto M."/>
            <person name="Grant D."/>
            <person name="Shu S."/>
            <person name="Goodstein D."/>
            <person name="Barry K."/>
            <person name="Futrell-Griggs M."/>
            <person name="Abernathy B."/>
            <person name="Du J."/>
            <person name="Tian Z."/>
            <person name="Zhu L."/>
            <person name="Gill N."/>
            <person name="Joshi T."/>
            <person name="Libault M."/>
            <person name="Sethuraman A."/>
            <person name="Zhang X.-C."/>
            <person name="Shinozaki K."/>
            <person name="Nguyen H.T."/>
            <person name="Wing R.A."/>
            <person name="Cregan P."/>
            <person name="Specht J."/>
            <person name="Grimwood J."/>
            <person name="Rokhsar D."/>
            <person name="Stacey G."/>
            <person name="Shoemaker R.C."/>
            <person name="Jackson S.A."/>
        </authorList>
    </citation>
    <scope>NUCLEOTIDE SEQUENCE [LARGE SCALE GENOMIC DNA]</scope>
    <source>
        <strain evidence="3">cv. Williams 82</strain>
        <tissue evidence="2">Callus</tissue>
    </source>
</reference>
<evidence type="ECO:0000313" key="3">
    <source>
        <dbReference type="EnsemblPlants" id="KRH73698"/>
    </source>
</evidence>
<dbReference type="Gramene" id="KRH73698">
    <property type="protein sequence ID" value="KRH73698"/>
    <property type="gene ID" value="GLYMA_02G288100"/>
</dbReference>
<dbReference type="Proteomes" id="UP000008827">
    <property type="component" value="Chromosome 2"/>
</dbReference>
<feature type="transmembrane region" description="Helical" evidence="1">
    <location>
        <begin position="20"/>
        <end position="40"/>
    </location>
</feature>
<protein>
    <submittedName>
        <fullName evidence="2 3">Uncharacterized protein</fullName>
    </submittedName>
</protein>
<evidence type="ECO:0000313" key="4">
    <source>
        <dbReference type="Proteomes" id="UP000008827"/>
    </source>
</evidence>
<reference evidence="3" key="2">
    <citation type="submission" date="2018-02" db="UniProtKB">
        <authorList>
            <consortium name="EnsemblPlants"/>
        </authorList>
    </citation>
    <scope>IDENTIFICATION</scope>
    <source>
        <strain evidence="3">Williams 82</strain>
    </source>
</reference>
<keyword evidence="1" id="KW-1133">Transmembrane helix</keyword>
<evidence type="ECO:0000313" key="2">
    <source>
        <dbReference type="EMBL" id="KRH73698.1"/>
    </source>
</evidence>
<name>A0A0R0L824_SOYBN</name>
<dbReference type="InParanoid" id="A0A0R0L824"/>
<keyword evidence="1" id="KW-0472">Membrane</keyword>
<gene>
    <name evidence="2" type="ORF">GLYMA_02G288100</name>
</gene>
<sequence length="110" mass="12518">MMQEVTENIIDACGQRKRQIILFLSNLILISHFGLVSFASCLASNSNTQMQFSLLILPLTHESSSYRIGNYEVTYCDLLIFIPKMNKASVSNRLRIRFKGIILLKSFPVC</sequence>
<reference evidence="2" key="3">
    <citation type="submission" date="2018-07" db="EMBL/GenBank/DDBJ databases">
        <title>WGS assembly of Glycine max.</title>
        <authorList>
            <person name="Schmutz J."/>
            <person name="Cannon S."/>
            <person name="Schlueter J."/>
            <person name="Ma J."/>
            <person name="Mitros T."/>
            <person name="Nelson W."/>
            <person name="Hyten D."/>
            <person name="Song Q."/>
            <person name="Thelen J."/>
            <person name="Cheng J."/>
            <person name="Xu D."/>
            <person name="Hellsten U."/>
            <person name="May G."/>
            <person name="Yu Y."/>
            <person name="Sakurai T."/>
            <person name="Umezawa T."/>
            <person name="Bhattacharyya M."/>
            <person name="Sandhu D."/>
            <person name="Valliyodan B."/>
            <person name="Lindquist E."/>
            <person name="Peto M."/>
            <person name="Grant D."/>
            <person name="Shu S."/>
            <person name="Goodstein D."/>
            <person name="Barry K."/>
            <person name="Futrell-Griggs M."/>
            <person name="Abernathy B."/>
            <person name="Du J."/>
            <person name="Tian Z."/>
            <person name="Zhu L."/>
            <person name="Gill N."/>
            <person name="Joshi T."/>
            <person name="Libault M."/>
            <person name="Sethuraman A."/>
            <person name="Zhang X."/>
            <person name="Shinozaki K."/>
            <person name="Nguyen H."/>
            <person name="Wing R."/>
            <person name="Cregan P."/>
            <person name="Specht J."/>
            <person name="Grimwood J."/>
            <person name="Rokhsar D."/>
            <person name="Stacey G."/>
            <person name="Shoemaker R."/>
            <person name="Jackson S."/>
        </authorList>
    </citation>
    <scope>NUCLEOTIDE SEQUENCE</scope>
    <source>
        <tissue evidence="2">Callus</tissue>
    </source>
</reference>